<feature type="compositionally biased region" description="Low complexity" evidence="1">
    <location>
        <begin position="1"/>
        <end position="19"/>
    </location>
</feature>
<feature type="compositionally biased region" description="Basic residues" evidence="1">
    <location>
        <begin position="45"/>
        <end position="56"/>
    </location>
</feature>
<organism evidence="2">
    <name type="scientific">uncultured Solirubrobacteraceae bacterium</name>
    <dbReference type="NCBI Taxonomy" id="1162706"/>
    <lineage>
        <taxon>Bacteria</taxon>
        <taxon>Bacillati</taxon>
        <taxon>Actinomycetota</taxon>
        <taxon>Thermoleophilia</taxon>
        <taxon>Solirubrobacterales</taxon>
        <taxon>Solirubrobacteraceae</taxon>
        <taxon>environmental samples</taxon>
    </lineage>
</organism>
<name>A0A6J4RUG4_9ACTN</name>
<evidence type="ECO:0000313" key="2">
    <source>
        <dbReference type="EMBL" id="CAA9476325.1"/>
    </source>
</evidence>
<feature type="region of interest" description="Disordered" evidence="1">
    <location>
        <begin position="1"/>
        <end position="158"/>
    </location>
</feature>
<reference evidence="2" key="1">
    <citation type="submission" date="2020-02" db="EMBL/GenBank/DDBJ databases">
        <authorList>
            <person name="Meier V. D."/>
        </authorList>
    </citation>
    <scope>NUCLEOTIDE SEQUENCE</scope>
    <source>
        <strain evidence="2">AVDCRST_MAG69</strain>
    </source>
</reference>
<feature type="non-terminal residue" evidence="2">
    <location>
        <position position="158"/>
    </location>
</feature>
<dbReference type="EMBL" id="CADCVP010000061">
    <property type="protein sequence ID" value="CAA9476325.1"/>
    <property type="molecule type" value="Genomic_DNA"/>
</dbReference>
<evidence type="ECO:0000256" key="1">
    <source>
        <dbReference type="SAM" id="MobiDB-lite"/>
    </source>
</evidence>
<gene>
    <name evidence="2" type="ORF">AVDCRST_MAG69-453</name>
</gene>
<protein>
    <submittedName>
        <fullName evidence="2">Uncharacterized protein</fullName>
    </submittedName>
</protein>
<dbReference type="AlphaFoldDB" id="A0A6J4RUG4"/>
<proteinExistence type="predicted"/>
<feature type="compositionally biased region" description="Basic and acidic residues" evidence="1">
    <location>
        <begin position="78"/>
        <end position="97"/>
    </location>
</feature>
<sequence length="158" mass="17965">DRSSAYRRAPARSGAAGAALQRDGARPEGVLRQGPHSCQVLPPRRPAHHRHARRPDHRREDDARLRSDGPGAPVPAALRERDDRPADRHGRAADRPARGHLPVAGHVRSRRGRRDVRLRRARRSRDARGHRRGAAGRRRRRRGRRRILARPAVGRRRL</sequence>
<feature type="compositionally biased region" description="Basic residues" evidence="1">
    <location>
        <begin position="107"/>
        <end position="158"/>
    </location>
</feature>
<feature type="compositionally biased region" description="Basic and acidic residues" evidence="1">
    <location>
        <begin position="57"/>
        <end position="67"/>
    </location>
</feature>
<feature type="non-terminal residue" evidence="2">
    <location>
        <position position="1"/>
    </location>
</feature>
<accession>A0A6J4RUG4</accession>